<reference evidence="1" key="1">
    <citation type="submission" date="2021-02" db="EMBL/GenBank/DDBJ databases">
        <title>Infant gut strain persistence is associated with maternal origin, phylogeny, and functional potential including surface adhesion and iron acquisition.</title>
        <authorList>
            <person name="Lou Y.C."/>
        </authorList>
    </citation>
    <scope>NUCLEOTIDE SEQUENCE</scope>
    <source>
        <strain evidence="1">L3_101_000M1_dasL3_101_000M1_concoct_87</strain>
    </source>
</reference>
<name>A0A943DFU2_9FIRM</name>
<dbReference type="AlphaFoldDB" id="A0A943DFU2"/>
<dbReference type="Proteomes" id="UP000759273">
    <property type="component" value="Unassembled WGS sequence"/>
</dbReference>
<evidence type="ECO:0000313" key="1">
    <source>
        <dbReference type="EMBL" id="MBS5331753.1"/>
    </source>
</evidence>
<comment type="caution">
    <text evidence="1">The sequence shown here is derived from an EMBL/GenBank/DDBJ whole genome shotgun (WGS) entry which is preliminary data.</text>
</comment>
<gene>
    <name evidence="1" type="ORF">KHY36_04385</name>
</gene>
<sequence length="143" mass="16551">MAWQTPKTDWHGATDSAGNYTGDRFNAADFNRIKNNLDYLRDLASRLYDEFTIVSLGEDRTPADYFYADEINQLEENLKTVNNGSLNMDYGNPPIYVDNGNVMDFYELNRLEGAILDLYDRLTNEFEGRRMFTWNFGMKGGEL</sequence>
<protein>
    <submittedName>
        <fullName evidence="1">Uncharacterized protein</fullName>
    </submittedName>
</protein>
<proteinExistence type="predicted"/>
<dbReference type="EMBL" id="JAGZGG010000006">
    <property type="protein sequence ID" value="MBS5331753.1"/>
    <property type="molecule type" value="Genomic_DNA"/>
</dbReference>
<evidence type="ECO:0000313" key="2">
    <source>
        <dbReference type="Proteomes" id="UP000759273"/>
    </source>
</evidence>
<accession>A0A943DFU2</accession>
<organism evidence="1 2">
    <name type="scientific">Subdoligranulum variabile</name>
    <dbReference type="NCBI Taxonomy" id="214851"/>
    <lineage>
        <taxon>Bacteria</taxon>
        <taxon>Bacillati</taxon>
        <taxon>Bacillota</taxon>
        <taxon>Clostridia</taxon>
        <taxon>Eubacteriales</taxon>
        <taxon>Oscillospiraceae</taxon>
        <taxon>Subdoligranulum</taxon>
    </lineage>
</organism>